<dbReference type="InterPro" id="IPR005569">
    <property type="entry name" value="Arc_DNA-bd_dom"/>
</dbReference>
<dbReference type="GeneID" id="96777595"/>
<reference evidence="2 3" key="1">
    <citation type="submission" date="2019-08" db="EMBL/GenBank/DDBJ databases">
        <title>In-depth cultivation of the pig gut microbiome towards novel bacterial diversity and tailored functional studies.</title>
        <authorList>
            <person name="Wylensek D."/>
            <person name="Hitch T.C.A."/>
            <person name="Clavel T."/>
        </authorList>
    </citation>
    <scope>NUCLEOTIDE SEQUENCE [LARGE SCALE GENOMIC DNA]</scope>
    <source>
        <strain evidence="2 3">WCA-693-APC-5D-A</strain>
    </source>
</reference>
<protein>
    <submittedName>
        <fullName evidence="2">Toxin-antitoxin system HicB family antitoxin</fullName>
    </submittedName>
</protein>
<dbReference type="RefSeq" id="WP_154405462.1">
    <property type="nucleotide sequence ID" value="NZ_VUNR01000002.1"/>
</dbReference>
<dbReference type="InterPro" id="IPR010985">
    <property type="entry name" value="Ribbon_hlx_hlx"/>
</dbReference>
<proteinExistence type="predicted"/>
<name>A0A6I2UDF3_9FIRM</name>
<dbReference type="GO" id="GO:0006355">
    <property type="term" value="P:regulation of DNA-templated transcription"/>
    <property type="evidence" value="ECO:0007669"/>
    <property type="project" value="InterPro"/>
</dbReference>
<dbReference type="AlphaFoldDB" id="A0A6I2UDF3"/>
<evidence type="ECO:0000259" key="1">
    <source>
        <dbReference type="Pfam" id="PF03869"/>
    </source>
</evidence>
<dbReference type="GO" id="GO:0003677">
    <property type="term" value="F:DNA binding"/>
    <property type="evidence" value="ECO:0007669"/>
    <property type="project" value="InterPro"/>
</dbReference>
<evidence type="ECO:0000313" key="3">
    <source>
        <dbReference type="Proteomes" id="UP000433181"/>
    </source>
</evidence>
<organism evidence="2 3">
    <name type="scientific">Anaerovibrio slackiae</name>
    <dbReference type="NCBI Taxonomy" id="2652309"/>
    <lineage>
        <taxon>Bacteria</taxon>
        <taxon>Bacillati</taxon>
        <taxon>Bacillota</taxon>
        <taxon>Negativicutes</taxon>
        <taxon>Selenomonadales</taxon>
        <taxon>Selenomonadaceae</taxon>
        <taxon>Anaerovibrio</taxon>
    </lineage>
</organism>
<comment type="caution">
    <text evidence="2">The sequence shown here is derived from an EMBL/GenBank/DDBJ whole genome shotgun (WGS) entry which is preliminary data.</text>
</comment>
<dbReference type="EMBL" id="VUNR01000002">
    <property type="protein sequence ID" value="MSU07684.1"/>
    <property type="molecule type" value="Genomic_DNA"/>
</dbReference>
<sequence length="58" mass="6775">MATNKVALQVRLDEKVHAKLRIVAEEEVRSLNSQIEYFVIKGIQKYEQENGLIELKNF</sequence>
<feature type="domain" description="Arc-like DNA binding" evidence="1">
    <location>
        <begin position="9"/>
        <end position="35"/>
    </location>
</feature>
<accession>A0A6I2UDF3</accession>
<dbReference type="Gene3D" id="1.10.1220.10">
    <property type="entry name" value="Met repressor-like"/>
    <property type="match status" value="1"/>
</dbReference>
<gene>
    <name evidence="2" type="ORF">FYJ84_01555</name>
</gene>
<dbReference type="Proteomes" id="UP000433181">
    <property type="component" value="Unassembled WGS sequence"/>
</dbReference>
<dbReference type="InterPro" id="IPR013321">
    <property type="entry name" value="Arc_rbn_hlx_hlx"/>
</dbReference>
<keyword evidence="3" id="KW-1185">Reference proteome</keyword>
<dbReference type="SUPFAM" id="SSF47598">
    <property type="entry name" value="Ribbon-helix-helix"/>
    <property type="match status" value="1"/>
</dbReference>
<evidence type="ECO:0000313" key="2">
    <source>
        <dbReference type="EMBL" id="MSU07684.1"/>
    </source>
</evidence>
<dbReference type="Pfam" id="PF03869">
    <property type="entry name" value="Arc"/>
    <property type="match status" value="1"/>
</dbReference>